<protein>
    <recommendedName>
        <fullName evidence="4">Methyltransferase type 11 domain-containing protein</fullName>
    </recommendedName>
</protein>
<evidence type="ECO:0000259" key="4">
    <source>
        <dbReference type="Pfam" id="PF08241"/>
    </source>
</evidence>
<keyword evidence="6" id="KW-1185">Reference proteome</keyword>
<dbReference type="PANTHER" id="PTHR44942">
    <property type="entry name" value="METHYLTRANSF_11 DOMAIN-CONTAINING PROTEIN"/>
    <property type="match status" value="1"/>
</dbReference>
<dbReference type="Gene3D" id="3.40.50.150">
    <property type="entry name" value="Vaccinia Virus protein VP39"/>
    <property type="match status" value="1"/>
</dbReference>
<keyword evidence="2" id="KW-0489">Methyltransferase</keyword>
<comment type="similarity">
    <text evidence="1">Belongs to the methyltransferase superfamily.</text>
</comment>
<dbReference type="InterPro" id="IPR013216">
    <property type="entry name" value="Methyltransf_11"/>
</dbReference>
<dbReference type="GO" id="GO:0032259">
    <property type="term" value="P:methylation"/>
    <property type="evidence" value="ECO:0007669"/>
    <property type="project" value="UniProtKB-KW"/>
</dbReference>
<evidence type="ECO:0000256" key="2">
    <source>
        <dbReference type="ARBA" id="ARBA00022603"/>
    </source>
</evidence>
<dbReference type="AlphaFoldDB" id="E8N323"/>
<dbReference type="Pfam" id="PF08241">
    <property type="entry name" value="Methyltransf_11"/>
    <property type="match status" value="1"/>
</dbReference>
<feature type="domain" description="Methyltransferase type 11" evidence="4">
    <location>
        <begin position="47"/>
        <end position="139"/>
    </location>
</feature>
<evidence type="ECO:0000313" key="6">
    <source>
        <dbReference type="Proteomes" id="UP000008922"/>
    </source>
</evidence>
<accession>E8N323</accession>
<dbReference type="KEGG" id="atm:ANT_31470"/>
<reference evidence="5 6" key="1">
    <citation type="submission" date="2010-12" db="EMBL/GenBank/DDBJ databases">
        <title>Whole genome sequence of Anaerolinea thermophila UNI-1.</title>
        <authorList>
            <person name="Narita-Yamada S."/>
            <person name="Kishi E."/>
            <person name="Watanabe Y."/>
            <person name="Takasaki K."/>
            <person name="Ankai A."/>
            <person name="Oguchi A."/>
            <person name="Fukui S."/>
            <person name="Takahashi M."/>
            <person name="Yashiro I."/>
            <person name="Hosoyama A."/>
            <person name="Sekiguchi Y."/>
            <person name="Hanada S."/>
            <person name="Fujita N."/>
        </authorList>
    </citation>
    <scope>NUCLEOTIDE SEQUENCE [LARGE SCALE GENOMIC DNA]</scope>
    <source>
        <strain evidence="6">DSM 14523 / JCM 11388 / NBRC 100420 / UNI-1</strain>
    </source>
</reference>
<dbReference type="InParanoid" id="E8N323"/>
<dbReference type="GO" id="GO:0008757">
    <property type="term" value="F:S-adenosylmethionine-dependent methyltransferase activity"/>
    <property type="evidence" value="ECO:0007669"/>
    <property type="project" value="InterPro"/>
</dbReference>
<gene>
    <name evidence="5" type="ordered locus">ANT_31470</name>
</gene>
<proteinExistence type="inferred from homology"/>
<evidence type="ECO:0000313" key="5">
    <source>
        <dbReference type="EMBL" id="BAJ65173.1"/>
    </source>
</evidence>
<keyword evidence="3" id="KW-0808">Transferase</keyword>
<sequence>MKRNYQENFFTLYTSFQSHDRRLEKGRKIHYTLTQFCKGGLQTKTCLDVGCSAGVITSYLRPLFNKMIGLDYDPVGMGLITPEQKKEVGFTRGDAMNLPFEDESVDVVICAQVYEHVPDDQRLFQEIERVLKPSGIVFFSGPNKLFPIELHHNLPFLQWLPPKWANRYVKLLGKGNEFYEYSRTLGDLRKVLSGFDVYDVTVPVLRFFVHERQGIKRLLYQIFAHAPRWIKHLVAWLTPNFNWILVKKNDSSVPSRYTLVETLDE</sequence>
<name>E8N323_ANATU</name>
<dbReference type="InterPro" id="IPR029063">
    <property type="entry name" value="SAM-dependent_MTases_sf"/>
</dbReference>
<dbReference type="STRING" id="926569.ANT_31470"/>
<dbReference type="HOGENOM" id="CLU_062593_0_0_0"/>
<dbReference type="EMBL" id="AP012029">
    <property type="protein sequence ID" value="BAJ65173.1"/>
    <property type="molecule type" value="Genomic_DNA"/>
</dbReference>
<dbReference type="OrthoDB" id="9801538at2"/>
<dbReference type="InterPro" id="IPR051052">
    <property type="entry name" value="Diverse_substrate_MTase"/>
</dbReference>
<dbReference type="CDD" id="cd02440">
    <property type="entry name" value="AdoMet_MTases"/>
    <property type="match status" value="1"/>
</dbReference>
<dbReference type="eggNOG" id="COG2226">
    <property type="taxonomic scope" value="Bacteria"/>
</dbReference>
<dbReference type="Proteomes" id="UP000008922">
    <property type="component" value="Chromosome"/>
</dbReference>
<dbReference type="SUPFAM" id="SSF53335">
    <property type="entry name" value="S-adenosyl-L-methionine-dependent methyltransferases"/>
    <property type="match status" value="1"/>
</dbReference>
<evidence type="ECO:0000256" key="3">
    <source>
        <dbReference type="ARBA" id="ARBA00022679"/>
    </source>
</evidence>
<organism evidence="5 6">
    <name type="scientific">Anaerolinea thermophila (strain DSM 14523 / JCM 11388 / NBRC 100420 / UNI-1)</name>
    <dbReference type="NCBI Taxonomy" id="926569"/>
    <lineage>
        <taxon>Bacteria</taxon>
        <taxon>Bacillati</taxon>
        <taxon>Chloroflexota</taxon>
        <taxon>Anaerolineae</taxon>
        <taxon>Anaerolineales</taxon>
        <taxon>Anaerolineaceae</taxon>
        <taxon>Anaerolinea</taxon>
    </lineage>
</organism>
<dbReference type="RefSeq" id="WP_013561514.1">
    <property type="nucleotide sequence ID" value="NC_014960.1"/>
</dbReference>
<dbReference type="PANTHER" id="PTHR44942:SF4">
    <property type="entry name" value="METHYLTRANSFERASE TYPE 11 DOMAIN-CONTAINING PROTEIN"/>
    <property type="match status" value="1"/>
</dbReference>
<evidence type="ECO:0000256" key="1">
    <source>
        <dbReference type="ARBA" id="ARBA00008361"/>
    </source>
</evidence>